<organism evidence="1 2">
    <name type="scientific">Rhabditophanes sp. KR3021</name>
    <dbReference type="NCBI Taxonomy" id="114890"/>
    <lineage>
        <taxon>Eukaryota</taxon>
        <taxon>Metazoa</taxon>
        <taxon>Ecdysozoa</taxon>
        <taxon>Nematoda</taxon>
        <taxon>Chromadorea</taxon>
        <taxon>Rhabditida</taxon>
        <taxon>Tylenchina</taxon>
        <taxon>Panagrolaimomorpha</taxon>
        <taxon>Strongyloidoidea</taxon>
        <taxon>Alloionematidae</taxon>
        <taxon>Rhabditophanes</taxon>
    </lineage>
</organism>
<dbReference type="WBParaSite" id="RSKR_0000099400.1">
    <property type="protein sequence ID" value="RSKR_0000099400.1"/>
    <property type="gene ID" value="RSKR_0000099400"/>
</dbReference>
<evidence type="ECO:0000313" key="2">
    <source>
        <dbReference type="WBParaSite" id="RSKR_0000099400.1"/>
    </source>
</evidence>
<protein>
    <submittedName>
        <fullName evidence="2">Elf4 domain-containing protein</fullName>
    </submittedName>
</protein>
<sequence>MLYPAISLHNCVTVFNSIFAVRFKLPNHEGIQMISQAPQDAVSNALVALNQNITGLRQAINTNNENLAMVLEVMNINDRNGVIDSNRRESVYYAWYNSTRLHLKYKPSAFENLSFSHIISSIAYVDVSN</sequence>
<accession>A0AC35TIH9</accession>
<proteinExistence type="predicted"/>
<name>A0AC35TIH9_9BILA</name>
<evidence type="ECO:0000313" key="1">
    <source>
        <dbReference type="Proteomes" id="UP000095286"/>
    </source>
</evidence>
<reference evidence="2" key="1">
    <citation type="submission" date="2016-11" db="UniProtKB">
        <authorList>
            <consortium name="WormBaseParasite"/>
        </authorList>
    </citation>
    <scope>IDENTIFICATION</scope>
    <source>
        <strain evidence="2">KR3021</strain>
    </source>
</reference>
<dbReference type="Proteomes" id="UP000095286">
    <property type="component" value="Unplaced"/>
</dbReference>